<feature type="binding site" evidence="19">
    <location>
        <position position="243"/>
    </location>
    <ligand>
        <name>ATP</name>
        <dbReference type="ChEBI" id="CHEBI:30616"/>
        <label>1</label>
    </ligand>
</feature>
<dbReference type="GO" id="GO:0005524">
    <property type="term" value="F:ATP binding"/>
    <property type="evidence" value="ECO:0007669"/>
    <property type="project" value="UniProtKB-UniRule"/>
</dbReference>
<feature type="binding site" evidence="19">
    <location>
        <position position="726"/>
    </location>
    <ligand>
        <name>ATP</name>
        <dbReference type="ChEBI" id="CHEBI:30616"/>
        <label>2</label>
    </ligand>
</feature>
<feature type="binding site" evidence="19">
    <location>
        <position position="169"/>
    </location>
    <ligand>
        <name>ATP</name>
        <dbReference type="ChEBI" id="CHEBI:30616"/>
        <label>1</label>
    </ligand>
</feature>
<evidence type="ECO:0000256" key="4">
    <source>
        <dbReference type="ARBA" id="ARBA00009799"/>
    </source>
</evidence>
<evidence type="ECO:0000256" key="6">
    <source>
        <dbReference type="ARBA" id="ARBA00022598"/>
    </source>
</evidence>
<dbReference type="Gene3D" id="1.10.1030.10">
    <property type="entry name" value="Carbamoyl-phosphate synthetase, large subunit oligomerisation domain"/>
    <property type="match status" value="1"/>
</dbReference>
<evidence type="ECO:0000256" key="16">
    <source>
        <dbReference type="ARBA" id="ARBA00048816"/>
    </source>
</evidence>
<feature type="binding site" evidence="19">
    <location>
        <position position="857"/>
    </location>
    <ligand>
        <name>Mn(2+)</name>
        <dbReference type="ChEBI" id="CHEBI:29035"/>
        <label>4</label>
    </ligand>
</feature>
<dbReference type="CDD" id="cd01424">
    <property type="entry name" value="MGS_CPS_II"/>
    <property type="match status" value="1"/>
</dbReference>
<dbReference type="PRINTS" id="PR00098">
    <property type="entry name" value="CPSASE"/>
</dbReference>
<dbReference type="FunFam" id="3.30.1490.20:FF:000001">
    <property type="entry name" value="Carbamoyl-phosphate synthase large chain"/>
    <property type="match status" value="1"/>
</dbReference>
<feature type="binding site" evidence="19">
    <location>
        <position position="859"/>
    </location>
    <ligand>
        <name>Mn(2+)</name>
        <dbReference type="ChEBI" id="CHEBI:29035"/>
        <label>4</label>
    </ligand>
</feature>
<feature type="binding site" evidence="19">
    <location>
        <position position="857"/>
    </location>
    <ligand>
        <name>Mg(2+)</name>
        <dbReference type="ChEBI" id="CHEBI:18420"/>
        <label>4</label>
    </ligand>
</feature>
<dbReference type="EMBL" id="JAGSGD010000001">
    <property type="protein sequence ID" value="MBR7620687.1"/>
    <property type="molecule type" value="Genomic_DNA"/>
</dbReference>
<feature type="binding site" evidence="19">
    <location>
        <position position="285"/>
    </location>
    <ligand>
        <name>ATP</name>
        <dbReference type="ChEBI" id="CHEBI:30616"/>
        <label>1</label>
    </ligand>
</feature>
<evidence type="ECO:0000313" key="22">
    <source>
        <dbReference type="EMBL" id="MBR7620687.1"/>
    </source>
</evidence>
<dbReference type="InterPro" id="IPR011761">
    <property type="entry name" value="ATP-grasp"/>
</dbReference>
<feature type="binding site" evidence="19">
    <location>
        <position position="299"/>
    </location>
    <ligand>
        <name>Mg(2+)</name>
        <dbReference type="ChEBI" id="CHEBI:18420"/>
        <label>2</label>
    </ligand>
</feature>
<feature type="binding site" evidence="19">
    <location>
        <position position="798"/>
    </location>
    <ligand>
        <name>ATP</name>
        <dbReference type="ChEBI" id="CHEBI:30616"/>
        <label>2</label>
    </ligand>
</feature>
<dbReference type="SMART" id="SM01096">
    <property type="entry name" value="CPSase_L_D3"/>
    <property type="match status" value="1"/>
</dbReference>
<dbReference type="SUPFAM" id="SSF52440">
    <property type="entry name" value="PreATP-grasp domain"/>
    <property type="match status" value="2"/>
</dbReference>
<feature type="binding site" evidence="19">
    <location>
        <position position="299"/>
    </location>
    <ligand>
        <name>Mn(2+)</name>
        <dbReference type="ChEBI" id="CHEBI:29035"/>
        <label>1</label>
    </ligand>
</feature>
<gene>
    <name evidence="19 22" type="primary">carB</name>
    <name evidence="22" type="ORF">JKL49_14940</name>
</gene>
<feature type="region of interest" description="Allosteric domain" evidence="19">
    <location>
        <begin position="961"/>
        <end position="1095"/>
    </location>
</feature>
<evidence type="ECO:0000256" key="19">
    <source>
        <dbReference type="HAMAP-Rule" id="MF_01210"/>
    </source>
</evidence>
<feature type="binding site" evidence="19">
    <location>
        <position position="859"/>
    </location>
    <ligand>
        <name>Mg(2+)</name>
        <dbReference type="ChEBI" id="CHEBI:18420"/>
        <label>4</label>
    </ligand>
</feature>
<dbReference type="InterPro" id="IPR036914">
    <property type="entry name" value="MGS-like_dom_sf"/>
</dbReference>
<feature type="domain" description="ATP-grasp" evidence="20">
    <location>
        <begin position="133"/>
        <end position="328"/>
    </location>
</feature>
<dbReference type="GO" id="GO:0006541">
    <property type="term" value="P:glutamine metabolic process"/>
    <property type="evidence" value="ECO:0007669"/>
    <property type="project" value="TreeGrafter"/>
</dbReference>
<evidence type="ECO:0000256" key="18">
    <source>
        <dbReference type="ARBA" id="ARBA00062056"/>
    </source>
</evidence>
<evidence type="ECO:0000256" key="5">
    <source>
        <dbReference type="ARBA" id="ARBA00022571"/>
    </source>
</evidence>
<dbReference type="NCBIfam" id="TIGR01369">
    <property type="entry name" value="CPSaseII_lrg"/>
    <property type="match status" value="1"/>
</dbReference>
<feature type="binding site" evidence="19">
    <location>
        <position position="797"/>
    </location>
    <ligand>
        <name>ATP</name>
        <dbReference type="ChEBI" id="CHEBI:30616"/>
        <label>2</label>
    </ligand>
</feature>
<dbReference type="GO" id="GO:0046872">
    <property type="term" value="F:metal ion binding"/>
    <property type="evidence" value="ECO:0007669"/>
    <property type="project" value="UniProtKB-KW"/>
</dbReference>
<keyword evidence="12" id="KW-0460">Magnesium</keyword>
<dbReference type="FunFam" id="3.40.50.20:FF:000001">
    <property type="entry name" value="Carbamoyl-phosphate synthase large chain"/>
    <property type="match status" value="1"/>
</dbReference>
<dbReference type="PROSITE" id="PS51257">
    <property type="entry name" value="PROKAR_LIPOPROTEIN"/>
    <property type="match status" value="1"/>
</dbReference>
<feature type="binding site" evidence="19">
    <location>
        <position position="299"/>
    </location>
    <ligand>
        <name>Mg(2+)</name>
        <dbReference type="ChEBI" id="CHEBI:18420"/>
        <label>1</label>
    </ligand>
</feature>
<evidence type="ECO:0000256" key="15">
    <source>
        <dbReference type="ARBA" id="ARBA00047359"/>
    </source>
</evidence>
<dbReference type="NCBIfam" id="NF009455">
    <property type="entry name" value="PRK12815.1"/>
    <property type="match status" value="1"/>
</dbReference>
<dbReference type="Pfam" id="PF02142">
    <property type="entry name" value="MGS"/>
    <property type="match status" value="1"/>
</dbReference>
<feature type="binding site" evidence="19">
    <location>
        <position position="840"/>
    </location>
    <ligand>
        <name>ATP</name>
        <dbReference type="ChEBI" id="CHEBI:30616"/>
        <label>2</label>
    </ligand>
</feature>
<feature type="binding site" evidence="19">
    <location>
        <position position="215"/>
    </location>
    <ligand>
        <name>ATP</name>
        <dbReference type="ChEBI" id="CHEBI:30616"/>
        <label>1</label>
    </ligand>
</feature>
<dbReference type="EC" id="6.3.4.16" evidence="19"/>
<dbReference type="Proteomes" id="UP000622580">
    <property type="component" value="Unassembled WGS sequence"/>
</dbReference>
<feature type="binding site" evidence="19">
    <location>
        <position position="857"/>
    </location>
    <ligand>
        <name>Mg(2+)</name>
        <dbReference type="ChEBI" id="CHEBI:18420"/>
        <label>3</label>
    </ligand>
</feature>
<comment type="function">
    <text evidence="17 19">Large subunit of the glutamine-dependent carbamoyl phosphate synthetase (CPSase). CPSase catalyzes the formation of carbamoyl phosphate from the ammonia moiety of glutamine, carbonate, and phosphate donated by ATP, constituting the first step of 2 biosynthetic pathways, one leading to arginine and/or urea and the other to pyrimidine nucleotides. The large subunit (synthetase) binds the substrates ammonia (free or transferred from glutamine from the small subunit), hydrogencarbonate and ATP and carries out an ATP-coupled ligase reaction, activating hydrogencarbonate by forming carboxy phosphate which reacts with ammonia to form carbamoyl phosphate.</text>
</comment>
<dbReference type="InterPro" id="IPR058047">
    <property type="entry name" value="CPSase_preATP-grasp"/>
</dbReference>
<evidence type="ECO:0000256" key="10">
    <source>
        <dbReference type="ARBA" id="ARBA00022741"/>
    </source>
</evidence>
<dbReference type="InterPro" id="IPR006275">
    <property type="entry name" value="CPSase_lsu"/>
</dbReference>
<evidence type="ECO:0000256" key="3">
    <source>
        <dbReference type="ARBA" id="ARBA00005077"/>
    </source>
</evidence>
<keyword evidence="8" id="KW-0479">Metal-binding</keyword>
<dbReference type="GO" id="GO:0044205">
    <property type="term" value="P:'de novo' UMP biosynthetic process"/>
    <property type="evidence" value="ECO:0007669"/>
    <property type="project" value="UniProtKB-UniRule"/>
</dbReference>
<keyword evidence="11 19" id="KW-0067">ATP-binding</keyword>
<feature type="binding site" evidence="19">
    <location>
        <position position="285"/>
    </location>
    <ligand>
        <name>Mn(2+)</name>
        <dbReference type="ChEBI" id="CHEBI:29035"/>
        <label>1</label>
    </ligand>
</feature>
<dbReference type="NCBIfam" id="NF003671">
    <property type="entry name" value="PRK05294.1"/>
    <property type="match status" value="1"/>
</dbReference>
<evidence type="ECO:0000313" key="23">
    <source>
        <dbReference type="Proteomes" id="UP000622580"/>
    </source>
</evidence>
<dbReference type="EC" id="6.3.5.5" evidence="19"/>
<dbReference type="SUPFAM" id="SSF48108">
    <property type="entry name" value="Carbamoyl phosphate synthetase, large subunit connection domain"/>
    <property type="match status" value="1"/>
</dbReference>
<dbReference type="InterPro" id="IPR036897">
    <property type="entry name" value="CarbamoylP_synth_lsu_oligo_sf"/>
</dbReference>
<dbReference type="InterPro" id="IPR016185">
    <property type="entry name" value="PreATP-grasp_dom_sf"/>
</dbReference>
<feature type="binding site" evidence="19">
    <location>
        <position position="767"/>
    </location>
    <ligand>
        <name>ATP</name>
        <dbReference type="ChEBI" id="CHEBI:30616"/>
        <label>2</label>
    </ligand>
</feature>
<feature type="binding site" evidence="19">
    <location>
        <position position="857"/>
    </location>
    <ligand>
        <name>Mn(2+)</name>
        <dbReference type="ChEBI" id="CHEBI:29035"/>
        <label>3</label>
    </ligand>
</feature>
<feature type="binding site" evidence="19">
    <location>
        <position position="299"/>
    </location>
    <ligand>
        <name>Mn(2+)</name>
        <dbReference type="ChEBI" id="CHEBI:29035"/>
        <label>2</label>
    </ligand>
</feature>
<keyword evidence="9 19" id="KW-0677">Repeat</keyword>
<evidence type="ECO:0000256" key="17">
    <source>
        <dbReference type="ARBA" id="ARBA00057223"/>
    </source>
</evidence>
<dbReference type="HAMAP" id="MF_01210_B">
    <property type="entry name" value="CPSase_L_chain_B"/>
    <property type="match status" value="1"/>
</dbReference>
<dbReference type="FunFam" id="3.30.470.20:FF:000007">
    <property type="entry name" value="Carbamoyl-phosphate synthase large chain"/>
    <property type="match status" value="1"/>
</dbReference>
<dbReference type="SMART" id="SM00851">
    <property type="entry name" value="MGS"/>
    <property type="match status" value="1"/>
</dbReference>
<dbReference type="GO" id="GO:0006526">
    <property type="term" value="P:L-arginine biosynthetic process"/>
    <property type="evidence" value="ECO:0007669"/>
    <property type="project" value="UniProtKB-UniRule"/>
</dbReference>
<evidence type="ECO:0000256" key="1">
    <source>
        <dbReference type="ARBA" id="ARBA00001936"/>
    </source>
</evidence>
<reference evidence="22" key="1">
    <citation type="submission" date="2021-04" db="EMBL/GenBank/DDBJ databases">
        <title>Draft genome assembly of strain Phenylobacterium sp. 20VBR1 using MiniION and Illumina platforms.</title>
        <authorList>
            <person name="Thomas F.A."/>
            <person name="Krishnan K.P."/>
            <person name="Sinha R.K."/>
        </authorList>
    </citation>
    <scope>NUCLEOTIDE SEQUENCE</scope>
    <source>
        <strain evidence="22">20VBR1</strain>
    </source>
</reference>
<evidence type="ECO:0000256" key="12">
    <source>
        <dbReference type="ARBA" id="ARBA00022842"/>
    </source>
</evidence>
<keyword evidence="13 19" id="KW-0665">Pyrimidine biosynthesis</keyword>
<keyword evidence="5 19" id="KW-0055">Arginine biosynthesis</keyword>
<feature type="binding site" evidence="19">
    <location>
        <position position="840"/>
    </location>
    <ligand>
        <name>Mn(2+)</name>
        <dbReference type="ChEBI" id="CHEBI:29035"/>
        <label>3</label>
    </ligand>
</feature>
<keyword evidence="14" id="KW-0464">Manganese</keyword>
<dbReference type="Gene3D" id="3.30.1490.20">
    <property type="entry name" value="ATP-grasp fold, A domain"/>
    <property type="match status" value="1"/>
</dbReference>
<feature type="binding site" evidence="19">
    <location>
        <position position="772"/>
    </location>
    <ligand>
        <name>ATP</name>
        <dbReference type="ChEBI" id="CHEBI:30616"/>
        <label>2</label>
    </ligand>
</feature>
<evidence type="ECO:0000259" key="20">
    <source>
        <dbReference type="PROSITE" id="PS50975"/>
    </source>
</evidence>
<dbReference type="SUPFAM" id="SSF56059">
    <property type="entry name" value="Glutathione synthetase ATP-binding domain-like"/>
    <property type="match status" value="2"/>
</dbReference>
<feature type="binding site" evidence="19">
    <location>
        <position position="242"/>
    </location>
    <ligand>
        <name>ATP</name>
        <dbReference type="ChEBI" id="CHEBI:30616"/>
        <label>1</label>
    </ligand>
</feature>
<feature type="binding site" evidence="19">
    <location>
        <position position="176"/>
    </location>
    <ligand>
        <name>ATP</name>
        <dbReference type="ChEBI" id="CHEBI:30616"/>
        <label>1</label>
    </ligand>
</feature>
<keyword evidence="7 19" id="KW-0028">Amino-acid biosynthesis</keyword>
<name>A0A941HXV1_9CAUL</name>
<feature type="binding site" evidence="19">
    <location>
        <position position="210"/>
    </location>
    <ligand>
        <name>ATP</name>
        <dbReference type="ChEBI" id="CHEBI:30616"/>
        <label>1</label>
    </ligand>
</feature>
<evidence type="ECO:0000256" key="8">
    <source>
        <dbReference type="ARBA" id="ARBA00022723"/>
    </source>
</evidence>
<dbReference type="GO" id="GO:0004088">
    <property type="term" value="F:carbamoyl-phosphate synthase (glutamine-hydrolyzing) activity"/>
    <property type="evidence" value="ECO:0007669"/>
    <property type="project" value="UniProtKB-UniRule"/>
</dbReference>
<dbReference type="AlphaFoldDB" id="A0A941HXV1"/>
<dbReference type="FunFam" id="1.10.1030.10:FF:000002">
    <property type="entry name" value="Carbamoyl-phosphate synthase large chain"/>
    <property type="match status" value="1"/>
</dbReference>
<dbReference type="PANTHER" id="PTHR11405">
    <property type="entry name" value="CARBAMOYLTRANSFERASE FAMILY MEMBER"/>
    <property type="match status" value="1"/>
</dbReference>
<dbReference type="InterPro" id="IPR011607">
    <property type="entry name" value="MGS-like_dom"/>
</dbReference>
<comment type="caution">
    <text evidence="22">The sequence shown here is derived from an EMBL/GenBank/DDBJ whole genome shotgun (WGS) entry which is preliminary data.</text>
</comment>
<feature type="binding site" evidence="19">
    <location>
        <position position="208"/>
    </location>
    <ligand>
        <name>ATP</name>
        <dbReference type="ChEBI" id="CHEBI:30616"/>
        <label>1</label>
    </ligand>
</feature>
<comment type="cofactor">
    <cofactor evidence="19">
        <name>Mg(2+)</name>
        <dbReference type="ChEBI" id="CHEBI:18420"/>
    </cofactor>
    <cofactor evidence="19">
        <name>Mn(2+)</name>
        <dbReference type="ChEBI" id="CHEBI:29035"/>
    </cofactor>
    <text evidence="19">Binds 4 Mg(2+) or Mn(2+) ions per subunit.</text>
</comment>
<feature type="domain" description="MGS-like" evidence="21">
    <location>
        <begin position="961"/>
        <end position="1095"/>
    </location>
</feature>
<comment type="domain">
    <text evidence="19">The large subunit is composed of 2 ATP-grasp domains that are involved in binding the 2 ATP molecules needed for carbamoyl phosphate synthesis. The N-terminal ATP-grasp domain (referred to as the carboxyphosphate synthetic component) catalyzes the ATP-dependent phosphorylation of hydrogencarbonate to carboxyphosphate and the subsequent nucleophilic attack by ammonia to form a carbamate intermediate. The C-terminal ATP-grasp domain (referred to as the carbamoyl phosphate synthetic component) then catalyzes the phosphorylation of carbamate with the second ATP to form the end product carbamoyl phosphate. The reactive and unstable enzyme intermediates are sequentially channeled from one active site to the next through the interior of the protein over a distance of at least 96 A.</text>
</comment>
<dbReference type="Gene3D" id="3.40.50.20">
    <property type="match status" value="2"/>
</dbReference>
<comment type="pathway">
    <text evidence="3 19">Amino-acid biosynthesis; L-arginine biosynthesis; carbamoyl phosphate from bicarbonate: step 1/1.</text>
</comment>
<feature type="region of interest" description="Carboxyphosphate synthetic domain" evidence="19">
    <location>
        <begin position="1"/>
        <end position="402"/>
    </location>
</feature>
<feature type="binding site" evidence="19">
    <location>
        <position position="299"/>
    </location>
    <ligand>
        <name>ATP</name>
        <dbReference type="ChEBI" id="CHEBI:30616"/>
        <label>1</label>
    </ligand>
</feature>
<evidence type="ECO:0000256" key="11">
    <source>
        <dbReference type="ARBA" id="ARBA00022840"/>
    </source>
</evidence>
<feature type="binding site" evidence="19">
    <location>
        <position position="799"/>
    </location>
    <ligand>
        <name>ATP</name>
        <dbReference type="ChEBI" id="CHEBI:30616"/>
        <label>2</label>
    </ligand>
</feature>
<comment type="cofactor">
    <cofactor evidence="1">
        <name>Mn(2+)</name>
        <dbReference type="ChEBI" id="CHEBI:29035"/>
    </cofactor>
</comment>
<evidence type="ECO:0000256" key="7">
    <source>
        <dbReference type="ARBA" id="ARBA00022605"/>
    </source>
</evidence>
<sequence>MPKRTDISSILIIGAGPIIIGQACEFDYSGVQACKALRAEGYRIVLVNSNPATIMTDPDVADATYIEPITPEMVEKIIAKERPDALLPTMGGQTALNTALALEASGVLAKYGVEMIGAKADVIDKAEDRQKFRNAMDKLGLESPKSKAAHTMDEALEGLEFVGLPAIIRPSFTLAGTGGGIAYNVEEFREIVERGLDLSPTTEVLIEESVLGWKEYEMEVVRDKADNCIIVCSIENIDPMGVHTGDSITVAPALTLTDKEYQIMRAASIAVLREIGVETGGSNVQFAVNPADGRMVVIEMNPRVSRSSALASKATGFPIAKVAARLAVGYTLDELMNDITGATPASFEPSIDYVVTKIPRFAFEKYPGSEPHLTTAMKSVGEVMAIGRTFAESLQKALRGLETGLTGLDEIDVEGAEDPDTGRAAVLRALAMPTPDRLRVIAQAFRHGLSVDEIHGACSYEPWFLRQLETLVRTEGHVRAAGLPVTAQGFRALKAQGFSDARLAKLSNTPEAKVRALRQELAVRPVYKRIDSCAGEFRAATPYMYSTYETGSVGQEPQCESAPTNARKAIILGGGPNRIGQGIEFDYCCCHAAFALADLGIESIMVNCNPETVSTDYDTSDRLYFEPLTAEDVLELIAVEQRSGTLLGVIVQFGGQTPLKLAQALEDAGIPILGTSPDAIDLAEDRERFQQLLHRLEIAQPINAIARSRDEAFAGAHAVGYPIVIRPSYVLGGRAMEIIRDDEQLERYVNTAVQVSGDSPVLIDQYLSRATEVDVDAICDGKDVFVAGVMEHIEEAGVHSGDSACSLPPFSLKPETIAELKAQTVRMALALNVKGLMNVQFAIEEPHSDNPRIFVLEVNPRASRTVPFVAKTIGKPLAAIAAKVMAGEPLSSFDTSEPPYDHIAVKEAVFPFARFAGVDTILGPEMRSTGEVMGLDWRREGEGFAPAFARAFAKAQLGGGVTLPKTGCVFVSVREADKPWIVEPIRLLLDQGFRVLATGGTASYLAGEGLAVEHVKKVLEGRPHIVDAMKNGEVQLVFNTTEGKQAVADSFEIRRTALMMKTPYFTTAAGALAAAQAIAETAKAPLEVRPLQSYA</sequence>
<dbReference type="Gene3D" id="3.40.50.1380">
    <property type="entry name" value="Methylglyoxal synthase-like domain"/>
    <property type="match status" value="1"/>
</dbReference>
<feature type="binding site" evidence="19">
    <location>
        <position position="857"/>
    </location>
    <ligand>
        <name>ATP</name>
        <dbReference type="ChEBI" id="CHEBI:30616"/>
        <label>2</label>
    </ligand>
</feature>
<evidence type="ECO:0000256" key="13">
    <source>
        <dbReference type="ARBA" id="ARBA00022975"/>
    </source>
</evidence>
<protein>
    <recommendedName>
        <fullName evidence="19">Carbamoyl phosphate synthase large chain</fullName>
        <ecNumber evidence="19">6.3.4.16</ecNumber>
        <ecNumber evidence="19">6.3.5.5</ecNumber>
    </recommendedName>
    <alternativeName>
        <fullName evidence="19">Carbamoyl phosphate synthetase ammonia chain</fullName>
    </alternativeName>
</protein>
<dbReference type="GO" id="GO:0004087">
    <property type="term" value="F:carbamoyl-phosphate synthase (ammonia) activity"/>
    <property type="evidence" value="ECO:0007669"/>
    <property type="project" value="UniProtKB-EC"/>
</dbReference>
<comment type="similarity">
    <text evidence="4 19">Belongs to the CarB family.</text>
</comment>
<dbReference type="SUPFAM" id="SSF52335">
    <property type="entry name" value="Methylglyoxal synthase-like"/>
    <property type="match status" value="1"/>
</dbReference>
<evidence type="ECO:0000256" key="9">
    <source>
        <dbReference type="ARBA" id="ARBA00022737"/>
    </source>
</evidence>
<feature type="binding site" evidence="19">
    <location>
        <position position="301"/>
    </location>
    <ligand>
        <name>Mg(2+)</name>
        <dbReference type="ChEBI" id="CHEBI:18420"/>
        <label>2</label>
    </ligand>
</feature>
<feature type="binding site" evidence="19">
    <location>
        <position position="301"/>
    </location>
    <ligand>
        <name>Mn(2+)</name>
        <dbReference type="ChEBI" id="CHEBI:29035"/>
        <label>2</label>
    </ligand>
</feature>
<dbReference type="PROSITE" id="PS00867">
    <property type="entry name" value="CPSASE_2"/>
    <property type="match status" value="2"/>
</dbReference>
<dbReference type="PANTHER" id="PTHR11405:SF53">
    <property type="entry name" value="CARBAMOYL-PHOSPHATE SYNTHASE [AMMONIA], MITOCHONDRIAL"/>
    <property type="match status" value="1"/>
</dbReference>
<comment type="catalytic activity">
    <reaction evidence="16 19">
        <text>hydrogencarbonate + L-glutamine + 2 ATP + H2O = carbamoyl phosphate + L-glutamate + 2 ADP + phosphate + 2 H(+)</text>
        <dbReference type="Rhea" id="RHEA:18633"/>
        <dbReference type="ChEBI" id="CHEBI:15377"/>
        <dbReference type="ChEBI" id="CHEBI:15378"/>
        <dbReference type="ChEBI" id="CHEBI:17544"/>
        <dbReference type="ChEBI" id="CHEBI:29985"/>
        <dbReference type="ChEBI" id="CHEBI:30616"/>
        <dbReference type="ChEBI" id="CHEBI:43474"/>
        <dbReference type="ChEBI" id="CHEBI:58228"/>
        <dbReference type="ChEBI" id="CHEBI:58359"/>
        <dbReference type="ChEBI" id="CHEBI:456216"/>
        <dbReference type="EC" id="6.3.5.5"/>
    </reaction>
</comment>
<keyword evidence="23" id="KW-1185">Reference proteome</keyword>
<feature type="binding site" evidence="19">
    <location>
        <position position="129"/>
    </location>
    <ligand>
        <name>ATP</name>
        <dbReference type="ChEBI" id="CHEBI:30616"/>
        <label>1</label>
    </ligand>
</feature>
<dbReference type="FunFam" id="3.30.470.20:FF:000013">
    <property type="entry name" value="Carbamoyl-phosphate synthase large chain"/>
    <property type="match status" value="1"/>
</dbReference>
<dbReference type="InterPro" id="IPR005479">
    <property type="entry name" value="CPAse_ATP-bd"/>
</dbReference>
<keyword evidence="6 19" id="KW-0436">Ligase</keyword>
<dbReference type="Pfam" id="PF25596">
    <property type="entry name" value="CPSase_L_D1"/>
    <property type="match status" value="2"/>
</dbReference>
<comment type="catalytic activity">
    <reaction evidence="15 19">
        <text>hydrogencarbonate + NH4(+) + 2 ATP = carbamoyl phosphate + 2 ADP + phosphate + 2 H(+)</text>
        <dbReference type="Rhea" id="RHEA:18029"/>
        <dbReference type="ChEBI" id="CHEBI:15378"/>
        <dbReference type="ChEBI" id="CHEBI:17544"/>
        <dbReference type="ChEBI" id="CHEBI:28938"/>
        <dbReference type="ChEBI" id="CHEBI:30616"/>
        <dbReference type="ChEBI" id="CHEBI:43474"/>
        <dbReference type="ChEBI" id="CHEBI:58228"/>
        <dbReference type="ChEBI" id="CHEBI:456216"/>
        <dbReference type="EC" id="6.3.4.16"/>
    </reaction>
</comment>
<feature type="binding site" evidence="19">
    <location>
        <position position="840"/>
    </location>
    <ligand>
        <name>Mg(2+)</name>
        <dbReference type="ChEBI" id="CHEBI:18420"/>
        <label>3</label>
    </ligand>
</feature>
<feature type="binding site" evidence="19">
    <location>
        <position position="800"/>
    </location>
    <ligand>
        <name>ATP</name>
        <dbReference type="ChEBI" id="CHEBI:30616"/>
        <label>2</label>
    </ligand>
</feature>
<dbReference type="PROSITE" id="PS50975">
    <property type="entry name" value="ATP_GRASP"/>
    <property type="match status" value="2"/>
</dbReference>
<dbReference type="Pfam" id="PF02787">
    <property type="entry name" value="CPSase_L_D3"/>
    <property type="match status" value="1"/>
</dbReference>
<comment type="subunit">
    <text evidence="18 19">Composed of two chains; the small (or glutamine) chain promotes the hydrolysis of glutamine to ammonia, which is used by the large (or ammonia) chain to synthesize carbamoyl phosphate. Tetramer of heterodimers (alpha,beta)4.</text>
</comment>
<comment type="caution">
    <text evidence="19">Lacks conserved residue(s) required for the propagation of feature annotation.</text>
</comment>
<dbReference type="InterPro" id="IPR013815">
    <property type="entry name" value="ATP_grasp_subdomain_1"/>
</dbReference>
<dbReference type="PROSITE" id="PS00866">
    <property type="entry name" value="CPSASE_1"/>
    <property type="match status" value="1"/>
</dbReference>
<dbReference type="Pfam" id="PF02786">
    <property type="entry name" value="CPSase_L_D2"/>
    <property type="match status" value="2"/>
</dbReference>
<dbReference type="RefSeq" id="WP_215341415.1">
    <property type="nucleotide sequence ID" value="NZ_JAGSGD010000001.1"/>
</dbReference>
<feature type="binding site" evidence="19">
    <location>
        <position position="285"/>
    </location>
    <ligand>
        <name>Mg(2+)</name>
        <dbReference type="ChEBI" id="CHEBI:18420"/>
        <label>1</label>
    </ligand>
</feature>
<evidence type="ECO:0000259" key="21">
    <source>
        <dbReference type="PROSITE" id="PS51855"/>
    </source>
</evidence>
<feature type="domain" description="ATP-grasp" evidence="20">
    <location>
        <begin position="690"/>
        <end position="886"/>
    </location>
</feature>
<evidence type="ECO:0000256" key="2">
    <source>
        <dbReference type="ARBA" id="ARBA00004812"/>
    </source>
</evidence>
<keyword evidence="10 19" id="KW-0547">Nucleotide-binding</keyword>
<evidence type="ECO:0000256" key="14">
    <source>
        <dbReference type="ARBA" id="ARBA00023211"/>
    </source>
</evidence>
<dbReference type="PROSITE" id="PS51855">
    <property type="entry name" value="MGS"/>
    <property type="match status" value="1"/>
</dbReference>
<dbReference type="InterPro" id="IPR005483">
    <property type="entry name" value="CPSase_dom"/>
</dbReference>
<dbReference type="FunFam" id="3.40.50.20:FF:000003">
    <property type="entry name" value="Carbamoyl-phosphate synthase large chain"/>
    <property type="match status" value="1"/>
</dbReference>
<feature type="binding site" evidence="19">
    <location>
        <position position="241"/>
    </location>
    <ligand>
        <name>ATP</name>
        <dbReference type="ChEBI" id="CHEBI:30616"/>
        <label>1</label>
    </ligand>
</feature>
<dbReference type="Gene3D" id="3.30.470.20">
    <property type="entry name" value="ATP-grasp fold, B domain"/>
    <property type="match status" value="2"/>
</dbReference>
<accession>A0A941HXV1</accession>
<feature type="binding site" evidence="19">
    <location>
        <position position="765"/>
    </location>
    <ligand>
        <name>ATP</name>
        <dbReference type="ChEBI" id="CHEBI:30616"/>
        <label>2</label>
    </ligand>
</feature>
<proteinExistence type="inferred from homology"/>
<organism evidence="22 23">
    <name type="scientific">Phenylobacterium glaciei</name>
    <dbReference type="NCBI Taxonomy" id="2803784"/>
    <lineage>
        <taxon>Bacteria</taxon>
        <taxon>Pseudomonadati</taxon>
        <taxon>Pseudomonadota</taxon>
        <taxon>Alphaproteobacteria</taxon>
        <taxon>Caulobacterales</taxon>
        <taxon>Caulobacteraceae</taxon>
        <taxon>Phenylobacterium</taxon>
    </lineage>
</organism>
<dbReference type="InterPro" id="IPR033937">
    <property type="entry name" value="MGS_CPS_CarB"/>
</dbReference>
<comment type="pathway">
    <text evidence="2 19">Pyrimidine metabolism; UMP biosynthesis via de novo pathway; (S)-dihydroorotate from bicarbonate: step 1/3.</text>
</comment>
<dbReference type="InterPro" id="IPR005480">
    <property type="entry name" value="CPSase_lsu_oligo"/>
</dbReference>
<dbReference type="GO" id="GO:0005737">
    <property type="term" value="C:cytoplasm"/>
    <property type="evidence" value="ECO:0007669"/>
    <property type="project" value="TreeGrafter"/>
</dbReference>